<accession>A0A6M4H4Z0</accession>
<dbReference type="Proteomes" id="UP000501534">
    <property type="component" value="Chromosome"/>
</dbReference>
<feature type="compositionally biased region" description="Basic and acidic residues" evidence="1">
    <location>
        <begin position="140"/>
        <end position="154"/>
    </location>
</feature>
<feature type="region of interest" description="Disordered" evidence="1">
    <location>
        <begin position="135"/>
        <end position="154"/>
    </location>
</feature>
<proteinExistence type="predicted"/>
<keyword evidence="2" id="KW-1133">Transmembrane helix</keyword>
<evidence type="ECO:0000256" key="1">
    <source>
        <dbReference type="SAM" id="MobiDB-lite"/>
    </source>
</evidence>
<dbReference type="EMBL" id="CP053069">
    <property type="protein sequence ID" value="QJR12987.1"/>
    <property type="molecule type" value="Genomic_DNA"/>
</dbReference>
<keyword evidence="2" id="KW-0812">Transmembrane</keyword>
<evidence type="ECO:0000256" key="2">
    <source>
        <dbReference type="SAM" id="Phobius"/>
    </source>
</evidence>
<evidence type="ECO:0000313" key="3">
    <source>
        <dbReference type="EMBL" id="QJR12987.1"/>
    </source>
</evidence>
<reference evidence="3 4" key="1">
    <citation type="submission" date="2020-04" db="EMBL/GenBank/DDBJ databases">
        <title>Usitatibacter rugosus gen. nov., sp. nov. and Usitatibacter palustris sp. nov., novel members of Usitatibacteraceae fam. nov. within the order Nitrosomonadales isolated from soil.</title>
        <authorList>
            <person name="Huber K.J."/>
            <person name="Neumann-Schaal M."/>
            <person name="Geppert A."/>
            <person name="Luckner M."/>
            <person name="Wanner G."/>
            <person name="Overmann J."/>
        </authorList>
    </citation>
    <scope>NUCLEOTIDE SEQUENCE [LARGE SCALE GENOMIC DNA]</scope>
    <source>
        <strain evidence="3 4">0125_3</strain>
    </source>
</reference>
<keyword evidence="2" id="KW-0472">Membrane</keyword>
<organism evidence="3 4">
    <name type="scientific">Usitatibacter rugosus</name>
    <dbReference type="NCBI Taxonomy" id="2732067"/>
    <lineage>
        <taxon>Bacteria</taxon>
        <taxon>Pseudomonadati</taxon>
        <taxon>Pseudomonadota</taxon>
        <taxon>Betaproteobacteria</taxon>
        <taxon>Nitrosomonadales</taxon>
        <taxon>Usitatibacteraceae</taxon>
        <taxon>Usitatibacter</taxon>
    </lineage>
</organism>
<name>A0A6M4H4Z0_9PROT</name>
<gene>
    <name evidence="3" type="ORF">DSM104443_04081</name>
</gene>
<keyword evidence="4" id="KW-1185">Reference proteome</keyword>
<dbReference type="AlphaFoldDB" id="A0A6M4H4Z0"/>
<evidence type="ECO:0000313" key="4">
    <source>
        <dbReference type="Proteomes" id="UP000501534"/>
    </source>
</evidence>
<sequence>MKIVFLIVVGFLALIGLAVLVGLFWLKLKVGRGMRERSAQWDADQEVMEEAEWIGKTGLGEDDERELPRYLRRELGETLADPEALKASDLVYLGACDEKDGPTHYWYMPFGKDEVYAYIIADGANQCTGWGGGRVPSDPAMREQARKLREARAA</sequence>
<protein>
    <submittedName>
        <fullName evidence="3">Uncharacterized protein</fullName>
    </submittedName>
</protein>
<dbReference type="KEGG" id="uru:DSM104443_04081"/>
<dbReference type="RefSeq" id="WP_171095673.1">
    <property type="nucleotide sequence ID" value="NZ_CP053069.1"/>
</dbReference>
<feature type="transmembrane region" description="Helical" evidence="2">
    <location>
        <begin position="6"/>
        <end position="26"/>
    </location>
</feature>